<dbReference type="PANTHER" id="PTHR13497:SF3">
    <property type="entry name" value="HISTONE DEACETYLASE COMPLEX SUBUNIT SAP130"/>
    <property type="match status" value="1"/>
</dbReference>
<keyword evidence="3" id="KW-0678">Repressor</keyword>
<keyword evidence="5" id="KW-0804">Transcription</keyword>
<reference evidence="9" key="2">
    <citation type="submission" date="2025-08" db="UniProtKB">
        <authorList>
            <consortium name="Ensembl"/>
        </authorList>
    </citation>
    <scope>IDENTIFICATION</scope>
</reference>
<dbReference type="InterPro" id="IPR031963">
    <property type="entry name" value="SAP130_C"/>
</dbReference>
<dbReference type="HOGENOM" id="CLU_476438_0_0_1"/>
<sequence>MEHSVKENGNVAPKKRFVSNELIYPTPIIKPVIPGQVNLLKPIVTSNGITTISRIPKINKPSTEFITTNYMKTTVPSDKDPNVIQIGRHTQQTIGEIKIKNEVNFPHSGTVPNHLLHSHFHSVVKKEQPSKLQEESRVQVFQDVAAVYTVASTSNYPTVHQQQATNRSAFPHPMGTHRQTEPVLRTLRNIKPEPNPTVTGVKRDYDKISAFPMDKSRDPGKQIMHPSIPASLADPDPSVGLSPRKKPRKQTHIVAKELPDTEQVVDDEMSTDDADEFEDEQPLISMMNNEANAAIKLEGSNKAKNRLFYFDKQEAIKKVEEEKIKPKQEYTDAEGIRYIQVRKRPPISLLNGHRTKPVNNHFTHYSDVKVKETKTSLHNPCFNVKRLKGWKIAQLALQLDELALLDVDILRRISTIKDGLLQHAVHPAGNGIKAAETGCLSPAHTGQGSCLACPITPSVNTNNLTYTPTNFGKTLSNNSEGASGPTTPTITPVERKANRIREDIFKIEEMAQANIQRSNVMQEQLSEAKTAVMKALDHHTLVSKVVEMGRQVQRPKTPSSSSSSRSAKKKKS</sequence>
<dbReference type="InterPro" id="IPR024137">
    <property type="entry name" value="His_deAcase_cplx_SAP130"/>
</dbReference>
<dbReference type="Pfam" id="PF16014">
    <property type="entry name" value="SAP130_C"/>
    <property type="match status" value="2"/>
</dbReference>
<reference evidence="9" key="3">
    <citation type="submission" date="2025-09" db="UniProtKB">
        <authorList>
            <consortium name="Ensembl"/>
        </authorList>
    </citation>
    <scope>IDENTIFICATION</scope>
</reference>
<protein>
    <recommendedName>
        <fullName evidence="8">Histone deacetylase complex subunit SAP130 C-terminal domain-containing protein</fullName>
    </recommendedName>
</protein>
<dbReference type="GO" id="GO:0006355">
    <property type="term" value="P:regulation of DNA-templated transcription"/>
    <property type="evidence" value="ECO:0007669"/>
    <property type="project" value="InterPro"/>
</dbReference>
<dbReference type="PANTHER" id="PTHR13497">
    <property type="entry name" value="HISTONE DEACETYLASE COMPLEX SUBUNIT SAP130"/>
    <property type="match status" value="1"/>
</dbReference>
<evidence type="ECO:0000256" key="2">
    <source>
        <dbReference type="ARBA" id="ARBA00007859"/>
    </source>
</evidence>
<feature type="domain" description="Histone deacetylase complex subunit SAP130 C-terminal" evidence="8">
    <location>
        <begin position="316"/>
        <end position="422"/>
    </location>
</feature>
<keyword evidence="6" id="KW-0539">Nucleus</keyword>
<proteinExistence type="inferred from homology"/>
<evidence type="ECO:0000256" key="4">
    <source>
        <dbReference type="ARBA" id="ARBA00023015"/>
    </source>
</evidence>
<evidence type="ECO:0000256" key="1">
    <source>
        <dbReference type="ARBA" id="ARBA00004123"/>
    </source>
</evidence>
<evidence type="ECO:0000259" key="8">
    <source>
        <dbReference type="Pfam" id="PF16014"/>
    </source>
</evidence>
<dbReference type="AlphaFoldDB" id="F6ZUL9"/>
<feature type="domain" description="Histone deacetylase complex subunit SAP130 C-terminal" evidence="8">
    <location>
        <begin position="496"/>
        <end position="545"/>
    </location>
</feature>
<evidence type="ECO:0000313" key="10">
    <source>
        <dbReference type="Proteomes" id="UP000008144"/>
    </source>
</evidence>
<dbReference type="Proteomes" id="UP000008144">
    <property type="component" value="Unassembled WGS sequence"/>
</dbReference>
<dbReference type="STRING" id="7719.ENSCINP00000007595"/>
<organism evidence="9 10">
    <name type="scientific">Ciona intestinalis</name>
    <name type="common">Transparent sea squirt</name>
    <name type="synonym">Ascidia intestinalis</name>
    <dbReference type="NCBI Taxonomy" id="7719"/>
    <lineage>
        <taxon>Eukaryota</taxon>
        <taxon>Metazoa</taxon>
        <taxon>Chordata</taxon>
        <taxon>Tunicata</taxon>
        <taxon>Ascidiacea</taxon>
        <taxon>Phlebobranchia</taxon>
        <taxon>Cionidae</taxon>
        <taxon>Ciona</taxon>
    </lineage>
</organism>
<dbReference type="Ensembl" id="ENSCINT00000007595.3">
    <property type="protein sequence ID" value="ENSCINP00000007595.3"/>
    <property type="gene ID" value="ENSCING00000003681.3"/>
</dbReference>
<dbReference type="GO" id="GO:0005634">
    <property type="term" value="C:nucleus"/>
    <property type="evidence" value="ECO:0007669"/>
    <property type="project" value="UniProtKB-SubCell"/>
</dbReference>
<keyword evidence="10" id="KW-1185">Reference proteome</keyword>
<comment type="subcellular location">
    <subcellularLocation>
        <location evidence="1">Nucleus</location>
    </subcellularLocation>
</comment>
<accession>F6ZUL9</accession>
<feature type="region of interest" description="Disordered" evidence="7">
    <location>
        <begin position="547"/>
        <end position="572"/>
    </location>
</feature>
<evidence type="ECO:0000256" key="6">
    <source>
        <dbReference type="ARBA" id="ARBA00023242"/>
    </source>
</evidence>
<evidence type="ECO:0000256" key="7">
    <source>
        <dbReference type="SAM" id="MobiDB-lite"/>
    </source>
</evidence>
<feature type="region of interest" description="Disordered" evidence="7">
    <location>
        <begin position="212"/>
        <end position="251"/>
    </location>
</feature>
<comment type="similarity">
    <text evidence="2">Belongs to the SAP130 family.</text>
</comment>
<evidence type="ECO:0000256" key="5">
    <source>
        <dbReference type="ARBA" id="ARBA00023163"/>
    </source>
</evidence>
<name>F6ZUL9_CIOIN</name>
<evidence type="ECO:0000313" key="9">
    <source>
        <dbReference type="Ensembl" id="ENSCINP00000007595.3"/>
    </source>
</evidence>
<reference evidence="10" key="1">
    <citation type="journal article" date="2002" name="Science">
        <title>The draft genome of Ciona intestinalis: insights into chordate and vertebrate origins.</title>
        <authorList>
            <person name="Dehal P."/>
            <person name="Satou Y."/>
            <person name="Campbell R.K."/>
            <person name="Chapman J."/>
            <person name="Degnan B."/>
            <person name="De Tomaso A."/>
            <person name="Davidson B."/>
            <person name="Di Gregorio A."/>
            <person name="Gelpke M."/>
            <person name="Goodstein D.M."/>
            <person name="Harafuji N."/>
            <person name="Hastings K.E."/>
            <person name="Ho I."/>
            <person name="Hotta K."/>
            <person name="Huang W."/>
            <person name="Kawashima T."/>
            <person name="Lemaire P."/>
            <person name="Martinez D."/>
            <person name="Meinertzhagen I.A."/>
            <person name="Necula S."/>
            <person name="Nonaka M."/>
            <person name="Putnam N."/>
            <person name="Rash S."/>
            <person name="Saiga H."/>
            <person name="Satake M."/>
            <person name="Terry A."/>
            <person name="Yamada L."/>
            <person name="Wang H.G."/>
            <person name="Awazu S."/>
            <person name="Azumi K."/>
            <person name="Boore J."/>
            <person name="Branno M."/>
            <person name="Chin-Bow S."/>
            <person name="DeSantis R."/>
            <person name="Doyle S."/>
            <person name="Francino P."/>
            <person name="Keys D.N."/>
            <person name="Haga S."/>
            <person name="Hayashi H."/>
            <person name="Hino K."/>
            <person name="Imai K.S."/>
            <person name="Inaba K."/>
            <person name="Kano S."/>
            <person name="Kobayashi K."/>
            <person name="Kobayashi M."/>
            <person name="Lee B.I."/>
            <person name="Makabe K.W."/>
            <person name="Manohar C."/>
            <person name="Matassi G."/>
            <person name="Medina M."/>
            <person name="Mochizuki Y."/>
            <person name="Mount S."/>
            <person name="Morishita T."/>
            <person name="Miura S."/>
            <person name="Nakayama A."/>
            <person name="Nishizaka S."/>
            <person name="Nomoto H."/>
            <person name="Ohta F."/>
            <person name="Oishi K."/>
            <person name="Rigoutsos I."/>
            <person name="Sano M."/>
            <person name="Sasaki A."/>
            <person name="Sasakura Y."/>
            <person name="Shoguchi E."/>
            <person name="Shin-i T."/>
            <person name="Spagnuolo A."/>
            <person name="Stainier D."/>
            <person name="Suzuki M.M."/>
            <person name="Tassy O."/>
            <person name="Takatori N."/>
            <person name="Tokuoka M."/>
            <person name="Yagi K."/>
            <person name="Yoshizaki F."/>
            <person name="Wada S."/>
            <person name="Zhang C."/>
            <person name="Hyatt P.D."/>
            <person name="Larimer F."/>
            <person name="Detter C."/>
            <person name="Doggett N."/>
            <person name="Glavina T."/>
            <person name="Hawkins T."/>
            <person name="Richardson P."/>
            <person name="Lucas S."/>
            <person name="Kohara Y."/>
            <person name="Levine M."/>
            <person name="Satoh N."/>
            <person name="Rokhsar D.S."/>
        </authorList>
    </citation>
    <scope>NUCLEOTIDE SEQUENCE [LARGE SCALE GENOMIC DNA]</scope>
</reference>
<keyword evidence="4" id="KW-0805">Transcription regulation</keyword>
<evidence type="ECO:0000256" key="3">
    <source>
        <dbReference type="ARBA" id="ARBA00022491"/>
    </source>
</evidence>
<dbReference type="InParanoid" id="F6ZUL9"/>
<dbReference type="GeneTree" id="ENSGT00440000037733"/>